<evidence type="ECO:0000313" key="2">
    <source>
        <dbReference type="EMBL" id="CAL6016792.1"/>
    </source>
</evidence>
<name>A0AA86U7F4_9EUKA</name>
<reference evidence="2 3" key="2">
    <citation type="submission" date="2024-07" db="EMBL/GenBank/DDBJ databases">
        <authorList>
            <person name="Akdeniz Z."/>
        </authorList>
    </citation>
    <scope>NUCLEOTIDE SEQUENCE [LARGE SCALE GENOMIC DNA]</scope>
</reference>
<sequence>MSVPALLQINIMDADNIKQFKAIMTYKFLQQKDGSNLLIKQLKEDNHHYIKYYKISNIEQHLKILTSSNDVYGDDNIFIYLTFSQRQMFEQQKFDPELIKQFVELNVIRNVLLVQAEHIQCTINDLVNIVECYQNGKLFNFYSYYSKRVFVLVPKQLQTNIFKSLVDIVQAAVDSELDQVSDNQLTQVCTGITQLRRSVIEQFQLQKLNEEIKSYLLKKKSQLDIKKSYEYQLHVSYKLMAECPDYVSHPFYITQSVSNSCFQQVQIRSFIESKQSPDQFYFHPQLKQIVMFCAQLQIDKFSSFKARSIQNQIQSQVNCYQNIQPVNIFVQTNANEFKMAARYNFPNHFDSLKPFFKVKNGDPEEIIKMKLVLLYFQQYYQPEQNRILYVQDDKWKIFNAEGKELLLEMIHRWIDANKYGAETCLKVSNKKPDRKTIVKNLETEETHSKYFMKLTPSKFYQLFKMSQKDVGEWWIGLWDVEE</sequence>
<dbReference type="Proteomes" id="UP001642409">
    <property type="component" value="Unassembled WGS sequence"/>
</dbReference>
<gene>
    <name evidence="2" type="ORF">HINF_LOCUS25676</name>
    <name evidence="1" type="ORF">HINF_LOCUS28307</name>
</gene>
<evidence type="ECO:0000313" key="1">
    <source>
        <dbReference type="EMBL" id="CAI9940662.1"/>
    </source>
</evidence>
<dbReference type="EMBL" id="CAXDID020000077">
    <property type="protein sequence ID" value="CAL6016792.1"/>
    <property type="molecule type" value="Genomic_DNA"/>
</dbReference>
<proteinExistence type="predicted"/>
<comment type="caution">
    <text evidence="1">The sequence shown here is derived from an EMBL/GenBank/DDBJ whole genome shotgun (WGS) entry which is preliminary data.</text>
</comment>
<dbReference type="AlphaFoldDB" id="A0AA86U7F4"/>
<evidence type="ECO:0000313" key="3">
    <source>
        <dbReference type="Proteomes" id="UP001642409"/>
    </source>
</evidence>
<protein>
    <submittedName>
        <fullName evidence="2">Hypothetical_protein</fullName>
    </submittedName>
</protein>
<reference evidence="1" key="1">
    <citation type="submission" date="2023-06" db="EMBL/GenBank/DDBJ databases">
        <authorList>
            <person name="Kurt Z."/>
        </authorList>
    </citation>
    <scope>NUCLEOTIDE SEQUENCE</scope>
</reference>
<organism evidence="1">
    <name type="scientific">Hexamita inflata</name>
    <dbReference type="NCBI Taxonomy" id="28002"/>
    <lineage>
        <taxon>Eukaryota</taxon>
        <taxon>Metamonada</taxon>
        <taxon>Diplomonadida</taxon>
        <taxon>Hexamitidae</taxon>
        <taxon>Hexamitinae</taxon>
        <taxon>Hexamita</taxon>
    </lineage>
</organism>
<accession>A0AA86U7F4</accession>
<keyword evidence="3" id="KW-1185">Reference proteome</keyword>
<dbReference type="EMBL" id="CATOUU010000681">
    <property type="protein sequence ID" value="CAI9940662.1"/>
    <property type="molecule type" value="Genomic_DNA"/>
</dbReference>